<organism evidence="2">
    <name type="scientific">Streptomyces sp. Y1</name>
    <dbReference type="NCBI Taxonomy" id="3238634"/>
    <lineage>
        <taxon>Bacteria</taxon>
        <taxon>Bacillati</taxon>
        <taxon>Actinomycetota</taxon>
        <taxon>Actinomycetes</taxon>
        <taxon>Kitasatosporales</taxon>
        <taxon>Streptomycetaceae</taxon>
        <taxon>Streptomyces</taxon>
    </lineage>
</organism>
<dbReference type="InterPro" id="IPR045428">
    <property type="entry name" value="EACC1"/>
</dbReference>
<sequence>MHASGDAETTDVTITLDSANALDDRLALNSWLQHERGLQGRVHATHAIPTENDLGAALELLTVSLSSGGIATVLAGSLATWLQSRRTPTKVRITITRADRTLELETGDAAEAEALIRRFLGDDANGA</sequence>
<reference evidence="2" key="1">
    <citation type="submission" date="2024-07" db="EMBL/GenBank/DDBJ databases">
        <authorList>
            <person name="Yu S.T."/>
        </authorList>
    </citation>
    <scope>NUCLEOTIDE SEQUENCE</scope>
    <source>
        <strain evidence="2">Y1</strain>
    </source>
</reference>
<evidence type="ECO:0000313" key="2">
    <source>
        <dbReference type="EMBL" id="XDQ82915.1"/>
    </source>
</evidence>
<name>A0AB39TUC3_9ACTN</name>
<accession>A0AB39TUC3</accession>
<keyword evidence="1" id="KW-0812">Transmembrane</keyword>
<dbReference type="Pfam" id="PF19953">
    <property type="entry name" value="EACC1"/>
    <property type="match status" value="1"/>
</dbReference>
<dbReference type="RefSeq" id="WP_369185145.1">
    <property type="nucleotide sequence ID" value="NZ_CP163445.1"/>
</dbReference>
<gene>
    <name evidence="2" type="ORF">AB2U05_32665</name>
</gene>
<proteinExistence type="predicted"/>
<keyword evidence="1" id="KW-0472">Membrane</keyword>
<protein>
    <submittedName>
        <fullName evidence="2">Uncharacterized protein</fullName>
    </submittedName>
</protein>
<feature type="transmembrane region" description="Helical" evidence="1">
    <location>
        <begin position="60"/>
        <end position="82"/>
    </location>
</feature>
<evidence type="ECO:0000256" key="1">
    <source>
        <dbReference type="SAM" id="Phobius"/>
    </source>
</evidence>
<keyword evidence="1" id="KW-1133">Transmembrane helix</keyword>
<dbReference type="EMBL" id="CP163445">
    <property type="protein sequence ID" value="XDQ82915.1"/>
    <property type="molecule type" value="Genomic_DNA"/>
</dbReference>
<dbReference type="AlphaFoldDB" id="A0AB39TUC3"/>